<name>A0A2W7NDK2_9RHOB</name>
<comment type="caution">
    <text evidence="1">The sequence shown here is derived from an EMBL/GenBank/DDBJ whole genome shotgun (WGS) entry which is preliminary data.</text>
</comment>
<dbReference type="RefSeq" id="WP_111536570.1">
    <property type="nucleotide sequence ID" value="NZ_QKZL01000004.1"/>
</dbReference>
<keyword evidence="2" id="KW-1185">Reference proteome</keyword>
<evidence type="ECO:0000313" key="1">
    <source>
        <dbReference type="EMBL" id="PZX17683.1"/>
    </source>
</evidence>
<dbReference type="OrthoDB" id="7844652at2"/>
<proteinExistence type="predicted"/>
<sequence>MNGRAILAIAGVLVAATALPMEARNLCGQDADAELLARLEGVWRGAPRVSIVNETTSLDRTPGEKNVVLRRGTLRDELLDGIAAHSYEIAGADGPRYDVDAIDDLLETTGSADLADRLSDTRCEPEELPQFVAIIDEGEEMTVAGTVTIVAYFEDRLLEVTELTLGSGETILYFTATTLLVPAE</sequence>
<gene>
    <name evidence="1" type="ORF">LX81_01410</name>
</gene>
<protein>
    <submittedName>
        <fullName evidence="1">Uncharacterized protein</fullName>
    </submittedName>
</protein>
<dbReference type="AlphaFoldDB" id="A0A2W7NDK2"/>
<dbReference type="EMBL" id="QKZL01000004">
    <property type="protein sequence ID" value="PZX17683.1"/>
    <property type="molecule type" value="Genomic_DNA"/>
</dbReference>
<organism evidence="1 2">
    <name type="scientific">Palleronia aestuarii</name>
    <dbReference type="NCBI Taxonomy" id="568105"/>
    <lineage>
        <taxon>Bacteria</taxon>
        <taxon>Pseudomonadati</taxon>
        <taxon>Pseudomonadota</taxon>
        <taxon>Alphaproteobacteria</taxon>
        <taxon>Rhodobacterales</taxon>
        <taxon>Roseobacteraceae</taxon>
        <taxon>Palleronia</taxon>
    </lineage>
</organism>
<reference evidence="1 2" key="1">
    <citation type="submission" date="2018-06" db="EMBL/GenBank/DDBJ databases">
        <title>Genomic Encyclopedia of Archaeal and Bacterial Type Strains, Phase II (KMG-II): from individual species to whole genera.</title>
        <authorList>
            <person name="Goeker M."/>
        </authorList>
    </citation>
    <scope>NUCLEOTIDE SEQUENCE [LARGE SCALE GENOMIC DNA]</scope>
    <source>
        <strain evidence="1 2">DSM 22009</strain>
    </source>
</reference>
<evidence type="ECO:0000313" key="2">
    <source>
        <dbReference type="Proteomes" id="UP000248916"/>
    </source>
</evidence>
<accession>A0A2W7NDK2</accession>
<dbReference type="Proteomes" id="UP000248916">
    <property type="component" value="Unassembled WGS sequence"/>
</dbReference>